<protein>
    <submittedName>
        <fullName evidence="2">Uncharacterized protein</fullName>
    </submittedName>
</protein>
<sequence>MDKGGGRKGVQPALLGGGANSNSGSGMIGGSERSQDRLTLREAWGHYGFLVRLNILDKTYRSGLTPFRQAMNAGDMKQASPNYSGVGPDKRLPQINQVNGIGPSKLFANGGSIQTGTAAYSGNPHYVYDSSDYIRYKRLKSVLNTYNDESFGGSNNGSYTFLMNVR</sequence>
<feature type="region of interest" description="Disordered" evidence="1">
    <location>
        <begin position="1"/>
        <end position="33"/>
    </location>
</feature>
<evidence type="ECO:0000313" key="2">
    <source>
        <dbReference type="EMBL" id="QHU09406.1"/>
    </source>
</evidence>
<dbReference type="AlphaFoldDB" id="A0A6C0JX70"/>
<proteinExistence type="predicted"/>
<organism evidence="2">
    <name type="scientific">viral metagenome</name>
    <dbReference type="NCBI Taxonomy" id="1070528"/>
    <lineage>
        <taxon>unclassified sequences</taxon>
        <taxon>metagenomes</taxon>
        <taxon>organismal metagenomes</taxon>
    </lineage>
</organism>
<name>A0A6C0JX70_9ZZZZ</name>
<accession>A0A6C0JX70</accession>
<dbReference type="EMBL" id="MN740713">
    <property type="protein sequence ID" value="QHU09406.1"/>
    <property type="molecule type" value="Genomic_DNA"/>
</dbReference>
<reference evidence="2" key="1">
    <citation type="journal article" date="2020" name="Nature">
        <title>Giant virus diversity and host interactions through global metagenomics.</title>
        <authorList>
            <person name="Schulz F."/>
            <person name="Roux S."/>
            <person name="Paez-Espino D."/>
            <person name="Jungbluth S."/>
            <person name="Walsh D.A."/>
            <person name="Denef V.J."/>
            <person name="McMahon K.D."/>
            <person name="Konstantinidis K.T."/>
            <person name="Eloe-Fadrosh E.A."/>
            <person name="Kyrpides N.C."/>
            <person name="Woyke T."/>
        </authorList>
    </citation>
    <scope>NUCLEOTIDE SEQUENCE</scope>
    <source>
        <strain evidence="2">GVMAG-S-1074260-58</strain>
    </source>
</reference>
<evidence type="ECO:0000256" key="1">
    <source>
        <dbReference type="SAM" id="MobiDB-lite"/>
    </source>
</evidence>